<name>A0A163DBL6_9BACL</name>
<dbReference type="EMBL" id="LWMH01000003">
    <property type="protein sequence ID" value="KZS43118.1"/>
    <property type="molecule type" value="Genomic_DNA"/>
</dbReference>
<dbReference type="GeneID" id="97555204"/>
<dbReference type="OrthoDB" id="9797779at2"/>
<gene>
    <name evidence="1" type="ORF">AWU65_00390</name>
</gene>
<sequence>MIIVSSCLAGLKVRYNATDSLDTHIQLLVEAKKAVTVCPELLGGFSTPREPAEIIGGNGDDVLSGSARVIEWSGRDVTEMYIQGAYQALRTAQKLGALLIVLKENSPSCGSAMIYNGEFANVKQAGYGVTTALLRREGYTVISEHELSVYAAQPEYSALFAER</sequence>
<dbReference type="PANTHER" id="PTHR30087">
    <property type="entry name" value="INNER MEMBRANE PROTEIN"/>
    <property type="match status" value="1"/>
</dbReference>
<proteinExistence type="predicted"/>
<dbReference type="Proteomes" id="UP000076796">
    <property type="component" value="Unassembled WGS sequence"/>
</dbReference>
<evidence type="ECO:0000313" key="2">
    <source>
        <dbReference type="Proteomes" id="UP000076796"/>
    </source>
</evidence>
<dbReference type="Pfam" id="PF04463">
    <property type="entry name" value="2-thiour_desulf"/>
    <property type="match status" value="1"/>
</dbReference>
<dbReference type="RefSeq" id="WP_063480590.1">
    <property type="nucleotide sequence ID" value="NZ_CP147845.1"/>
</dbReference>
<dbReference type="AlphaFoldDB" id="A0A163DBL6"/>
<reference evidence="1" key="1">
    <citation type="journal article" date="2016" name="Genome Announc.">
        <title>Draft genomes of two strains of Paenibacillus glucanolyticus with capability to degrade lignocellulose.</title>
        <authorList>
            <person name="Mathews S.L."/>
            <person name="Pawlak J."/>
            <person name="Grunden A.M."/>
        </authorList>
    </citation>
    <scope>NUCLEOTIDE SEQUENCE [LARGE SCALE GENOMIC DNA]</scope>
    <source>
        <strain evidence="1">SLM1</strain>
    </source>
</reference>
<dbReference type="PANTHER" id="PTHR30087:SF1">
    <property type="entry name" value="HYPOTHETICAL CYTOSOLIC PROTEIN"/>
    <property type="match status" value="1"/>
</dbReference>
<evidence type="ECO:0000313" key="1">
    <source>
        <dbReference type="EMBL" id="KZS43118.1"/>
    </source>
</evidence>
<accession>A0A163DBL6</accession>
<protein>
    <submittedName>
        <fullName evidence="1">Uncharacterized protein</fullName>
    </submittedName>
</protein>
<keyword evidence="2" id="KW-1185">Reference proteome</keyword>
<dbReference type="InterPro" id="IPR007553">
    <property type="entry name" value="2-thiour_desulf"/>
</dbReference>
<organism evidence="1 2">
    <name type="scientific">Paenibacillus glucanolyticus</name>
    <dbReference type="NCBI Taxonomy" id="59843"/>
    <lineage>
        <taxon>Bacteria</taxon>
        <taxon>Bacillati</taxon>
        <taxon>Bacillota</taxon>
        <taxon>Bacilli</taxon>
        <taxon>Bacillales</taxon>
        <taxon>Paenibacillaceae</taxon>
        <taxon>Paenibacillus</taxon>
    </lineage>
</organism>
<comment type="caution">
    <text evidence="1">The sequence shown here is derived from an EMBL/GenBank/DDBJ whole genome shotgun (WGS) entry which is preliminary data.</text>
</comment>
<dbReference type="STRING" id="59843.A3958_23385"/>